<keyword evidence="1" id="KW-0812">Transmembrane</keyword>
<feature type="transmembrane region" description="Helical" evidence="1">
    <location>
        <begin position="21"/>
        <end position="40"/>
    </location>
</feature>
<comment type="caution">
    <text evidence="2">The sequence shown here is derived from an EMBL/GenBank/DDBJ whole genome shotgun (WGS) entry which is preliminary data.</text>
</comment>
<reference evidence="2 3" key="1">
    <citation type="submission" date="2024-08" db="EMBL/GenBank/DDBJ databases">
        <title>Gnathostoma spinigerum genome.</title>
        <authorList>
            <person name="Gonzalez-Bertolin B."/>
            <person name="Monzon S."/>
            <person name="Zaballos A."/>
            <person name="Jimenez P."/>
            <person name="Dekumyoy P."/>
            <person name="Varona S."/>
            <person name="Cuesta I."/>
            <person name="Sumanam S."/>
            <person name="Adisakwattana P."/>
            <person name="Gasser R.B."/>
            <person name="Hernandez-Gonzalez A."/>
            <person name="Young N.D."/>
            <person name="Perteguer M.J."/>
        </authorList>
    </citation>
    <scope>NUCLEOTIDE SEQUENCE [LARGE SCALE GENOMIC DNA]</scope>
    <source>
        <strain evidence="2">AL3</strain>
        <tissue evidence="2">Liver</tissue>
    </source>
</reference>
<dbReference type="AlphaFoldDB" id="A0ABD6E7W6"/>
<gene>
    <name evidence="2" type="ORF">AB6A40_000968</name>
</gene>
<keyword evidence="3" id="KW-1185">Reference proteome</keyword>
<protein>
    <submittedName>
        <fullName evidence="2">Uncharacterized protein</fullName>
    </submittedName>
</protein>
<keyword evidence="1" id="KW-0472">Membrane</keyword>
<sequence length="95" mass="10601">MSTHDSNLQYFLIEIGIGCRLRFITFSAVLLLALSAVLLRAYVSEWFAASLTYTVKSISAVLMEFLSESSVVTMRETVELFLAFFQLCSSFGKGI</sequence>
<accession>A0ABD6E7W6</accession>
<evidence type="ECO:0000313" key="2">
    <source>
        <dbReference type="EMBL" id="MFH4974259.1"/>
    </source>
</evidence>
<evidence type="ECO:0000256" key="1">
    <source>
        <dbReference type="SAM" id="Phobius"/>
    </source>
</evidence>
<organism evidence="2 3">
    <name type="scientific">Gnathostoma spinigerum</name>
    <dbReference type="NCBI Taxonomy" id="75299"/>
    <lineage>
        <taxon>Eukaryota</taxon>
        <taxon>Metazoa</taxon>
        <taxon>Ecdysozoa</taxon>
        <taxon>Nematoda</taxon>
        <taxon>Chromadorea</taxon>
        <taxon>Rhabditida</taxon>
        <taxon>Spirurina</taxon>
        <taxon>Gnathostomatomorpha</taxon>
        <taxon>Gnathostomatoidea</taxon>
        <taxon>Gnathostomatidae</taxon>
        <taxon>Gnathostoma</taxon>
    </lineage>
</organism>
<dbReference type="Proteomes" id="UP001608902">
    <property type="component" value="Unassembled WGS sequence"/>
</dbReference>
<proteinExistence type="predicted"/>
<keyword evidence="1" id="KW-1133">Transmembrane helix</keyword>
<name>A0ABD6E7W6_9BILA</name>
<evidence type="ECO:0000313" key="3">
    <source>
        <dbReference type="Proteomes" id="UP001608902"/>
    </source>
</evidence>
<dbReference type="EMBL" id="JBGFUD010000320">
    <property type="protein sequence ID" value="MFH4974259.1"/>
    <property type="molecule type" value="Genomic_DNA"/>
</dbReference>